<dbReference type="AlphaFoldDB" id="A0A4Q4ZC92"/>
<evidence type="ECO:0000313" key="4">
    <source>
        <dbReference type="Proteomes" id="UP000295198"/>
    </source>
</evidence>
<dbReference type="GO" id="GO:0004252">
    <property type="term" value="F:serine-type endopeptidase activity"/>
    <property type="evidence" value="ECO:0007669"/>
    <property type="project" value="InterPro"/>
</dbReference>
<dbReference type="RefSeq" id="WP_134718422.1">
    <property type="nucleotide sequence ID" value="NZ_SDKM01000020.1"/>
</dbReference>
<proteinExistence type="predicted"/>
<dbReference type="PRINTS" id="PR00111">
    <property type="entry name" value="ABHYDROLASE"/>
</dbReference>
<dbReference type="InterPro" id="IPR002471">
    <property type="entry name" value="Pept_S9_AS"/>
</dbReference>
<dbReference type="InterPro" id="IPR050266">
    <property type="entry name" value="AB_hydrolase_sf"/>
</dbReference>
<dbReference type="GO" id="GO:0006508">
    <property type="term" value="P:proteolysis"/>
    <property type="evidence" value="ECO:0007669"/>
    <property type="project" value="InterPro"/>
</dbReference>
<feature type="domain" description="AB hydrolase-1" evidence="2">
    <location>
        <begin position="13"/>
        <end position="236"/>
    </location>
</feature>
<evidence type="ECO:0000256" key="1">
    <source>
        <dbReference type="ARBA" id="ARBA00022801"/>
    </source>
</evidence>
<dbReference type="Pfam" id="PF00561">
    <property type="entry name" value="Abhydrolase_1"/>
    <property type="match status" value="1"/>
</dbReference>
<dbReference type="PROSITE" id="PS00708">
    <property type="entry name" value="PRO_ENDOPEP_SER"/>
    <property type="match status" value="1"/>
</dbReference>
<comment type="caution">
    <text evidence="3">The sequence shown here is derived from an EMBL/GenBank/DDBJ whole genome shotgun (WGS) entry which is preliminary data.</text>
</comment>
<organism evidence="3 4">
    <name type="scientific">Nocardioides guangzhouensis</name>
    <dbReference type="NCBI Taxonomy" id="2497878"/>
    <lineage>
        <taxon>Bacteria</taxon>
        <taxon>Bacillati</taxon>
        <taxon>Actinomycetota</taxon>
        <taxon>Actinomycetes</taxon>
        <taxon>Propionibacteriales</taxon>
        <taxon>Nocardioidaceae</taxon>
        <taxon>Nocardioides</taxon>
    </lineage>
</organism>
<keyword evidence="4" id="KW-1185">Reference proteome</keyword>
<accession>A0A4Q4ZC92</accession>
<reference evidence="3 4" key="1">
    <citation type="submission" date="2019-01" db="EMBL/GenBank/DDBJ databases">
        <title>Nocardioides guangzhouensis sp. nov., an actinobacterium isolated from soil.</title>
        <authorList>
            <person name="Fu Y."/>
            <person name="Cai Y."/>
            <person name="Lin Z."/>
            <person name="Chen P."/>
        </authorList>
    </citation>
    <scope>NUCLEOTIDE SEQUENCE [LARGE SCALE GENOMIC DNA]</scope>
    <source>
        <strain evidence="3 4">130</strain>
    </source>
</reference>
<dbReference type="Proteomes" id="UP000295198">
    <property type="component" value="Unassembled WGS sequence"/>
</dbReference>
<dbReference type="InterPro" id="IPR029058">
    <property type="entry name" value="AB_hydrolase_fold"/>
</dbReference>
<dbReference type="EMBL" id="SDKM01000020">
    <property type="protein sequence ID" value="RYP84931.1"/>
    <property type="molecule type" value="Genomic_DNA"/>
</dbReference>
<sequence length="248" mass="27257">MTILHHRTEGSGPTVVLLHAGVADLRMWDTQAEELHIDHTVVRCDLRGYGRTPLEPGSDHGDAEDVLALLDHLAVDTFALVGASYGGYVALQVASAVPDRVERLVLLDPLAEVAEPDDRLRAFWEREGALLEAGDLDSATDLNVATWLGPEAAQDHRDLLWRMQRNAFEVQVAAGDVEGRELPVDLARITAPTTVVVGDHDLPFFLETARILAERLPRAELVELAWAAHLPSLERPFETAHLVRASLE</sequence>
<evidence type="ECO:0000259" key="2">
    <source>
        <dbReference type="Pfam" id="PF00561"/>
    </source>
</evidence>
<dbReference type="SUPFAM" id="SSF53474">
    <property type="entry name" value="alpha/beta-Hydrolases"/>
    <property type="match status" value="1"/>
</dbReference>
<dbReference type="Gene3D" id="3.40.50.1820">
    <property type="entry name" value="alpha/beta hydrolase"/>
    <property type="match status" value="1"/>
</dbReference>
<evidence type="ECO:0000313" key="3">
    <source>
        <dbReference type="EMBL" id="RYP84931.1"/>
    </source>
</evidence>
<keyword evidence="1 3" id="KW-0378">Hydrolase</keyword>
<name>A0A4Q4ZC92_9ACTN</name>
<protein>
    <submittedName>
        <fullName evidence="3">Alpha/beta fold hydrolase</fullName>
    </submittedName>
</protein>
<dbReference type="PANTHER" id="PTHR43798">
    <property type="entry name" value="MONOACYLGLYCEROL LIPASE"/>
    <property type="match status" value="1"/>
</dbReference>
<dbReference type="InterPro" id="IPR000073">
    <property type="entry name" value="AB_hydrolase_1"/>
</dbReference>
<dbReference type="OrthoDB" id="495620at2"/>
<gene>
    <name evidence="3" type="ORF">EKO23_14305</name>
</gene>